<evidence type="ECO:0000256" key="5">
    <source>
        <dbReference type="ARBA" id="ARBA00023104"/>
    </source>
</evidence>
<dbReference type="GO" id="GO:0039666">
    <property type="term" value="P:virion attachment to host cell pilus"/>
    <property type="evidence" value="ECO:0007669"/>
    <property type="project" value="UniProtKB-KW"/>
</dbReference>
<dbReference type="Pfam" id="PF03863">
    <property type="entry name" value="Phage_mat-A"/>
    <property type="match status" value="1"/>
</dbReference>
<accession>A0A514DB07</accession>
<protein>
    <recommendedName>
        <fullName evidence="9">Maturation</fullName>
    </recommendedName>
</protein>
<evidence type="ECO:0008006" key="9">
    <source>
        <dbReference type="Google" id="ProtNLM"/>
    </source>
</evidence>
<keyword evidence="5" id="KW-1175">Viral attachment to host cell pilus</keyword>
<gene>
    <name evidence="8" type="ORF">H2Rhizo32786e7461_000003</name>
</gene>
<name>A0A514DB07_9VIRU</name>
<evidence type="ECO:0000256" key="1">
    <source>
        <dbReference type="ARBA" id="ARBA00004328"/>
    </source>
</evidence>
<keyword evidence="2" id="KW-0945">Host-virus interaction</keyword>
<keyword evidence="6" id="KW-1160">Virus entry into host cell</keyword>
<dbReference type="InterPro" id="IPR005563">
    <property type="entry name" value="A_protein"/>
</dbReference>
<keyword evidence="4" id="KW-0946">Virion</keyword>
<sequence>MTLESRSWTIPGTQVTRTVSSSGTQTSTLVVTDGIGNLSRNSVTTLDFAEKKRTGKLPQNPFGFSEISQGYRRGFVESKAYHIDSGKLTSTTTITGALGVYTPNPSPWSPVFKEAVRQNLYNQAVAKAQSKIKDTSIDLSVFAGELRETRAMFIDIATRLRLAINAARRKDVKSVRRHLSVADTADFANLWLTINYGINPFIADLKGAVEALEKGAMKERFSLVQDRARYQDFTTRTSVVQGGIEKWTLRVEVGLRVKYAVTNPFLATLASLGLSNPGTTAWELAKLSFVVDWVIGIGGWLNQLDYHLGKQFQNGSYTTFTKEKVELTSAYTTTLKVFNGGIVETGQSTAFIEWVDVSRTVLNTWPIAYLPVLKDPFSVSHVATAASLLQQTWGR</sequence>
<proteinExistence type="inferred from homology"/>
<organism evidence="8">
    <name type="scientific">Leviviridae sp</name>
    <dbReference type="NCBI Taxonomy" id="2027243"/>
    <lineage>
        <taxon>Viruses</taxon>
        <taxon>Riboviria</taxon>
        <taxon>Orthornavirae</taxon>
        <taxon>Lenarviricota</taxon>
        <taxon>Leviviricetes</taxon>
        <taxon>Norzivirales</taxon>
        <taxon>Fiersviridae</taxon>
    </lineage>
</organism>
<dbReference type="GO" id="GO:0044423">
    <property type="term" value="C:virion component"/>
    <property type="evidence" value="ECO:0007669"/>
    <property type="project" value="UniProtKB-KW"/>
</dbReference>
<evidence type="ECO:0000313" key="8">
    <source>
        <dbReference type="EMBL" id="QDH90798.1"/>
    </source>
</evidence>
<evidence type="ECO:0000256" key="4">
    <source>
        <dbReference type="ARBA" id="ARBA00022844"/>
    </source>
</evidence>
<evidence type="ECO:0000256" key="3">
    <source>
        <dbReference type="ARBA" id="ARBA00022804"/>
    </source>
</evidence>
<keyword evidence="3" id="KW-1161">Viral attachment to host cell</keyword>
<evidence type="ECO:0000256" key="6">
    <source>
        <dbReference type="ARBA" id="ARBA00023296"/>
    </source>
</evidence>
<comment type="subcellular location">
    <subcellularLocation>
        <location evidence="1">Virion</location>
    </subcellularLocation>
</comment>
<evidence type="ECO:0000256" key="2">
    <source>
        <dbReference type="ARBA" id="ARBA00022581"/>
    </source>
</evidence>
<dbReference type="EMBL" id="MN035791">
    <property type="protein sequence ID" value="QDH90798.1"/>
    <property type="molecule type" value="Genomic_RNA"/>
</dbReference>
<evidence type="ECO:0000256" key="7">
    <source>
        <dbReference type="ARBA" id="ARBA00035110"/>
    </source>
</evidence>
<reference evidence="8" key="1">
    <citation type="submission" date="2019-05" db="EMBL/GenBank/DDBJ databases">
        <title>Metatranscriptomic reconstruction reveals RNA viruses with the potential to shape carbon cycling in soil.</title>
        <authorList>
            <person name="Starr E.P."/>
            <person name="Nuccio E."/>
            <person name="Pett-Ridge J."/>
            <person name="Banfield J.F."/>
            <person name="Firestone M.K."/>
        </authorList>
    </citation>
    <scope>NUCLEOTIDE SEQUENCE</scope>
    <source>
        <strain evidence="8">H2_Rhizo_32_scaffold_786_e_746_1</strain>
    </source>
</reference>
<comment type="similarity">
    <text evidence="7">Belongs to the Leviviricetes maturation protein family.</text>
</comment>